<dbReference type="SUPFAM" id="SSF47240">
    <property type="entry name" value="Ferritin-like"/>
    <property type="match status" value="1"/>
</dbReference>
<evidence type="ECO:0000313" key="1">
    <source>
        <dbReference type="EMBL" id="MCQ8242551.1"/>
    </source>
</evidence>
<dbReference type="PANTHER" id="PTHR31694:SF26">
    <property type="entry name" value="OS05G0151100 PROTEIN"/>
    <property type="match status" value="1"/>
</dbReference>
<keyword evidence="2" id="KW-1185">Reference proteome</keyword>
<dbReference type="InterPro" id="IPR052965">
    <property type="entry name" value="Pigment-catalase-like"/>
</dbReference>
<sequence length="247" mass="25621">ILNFALNLEYLEAEFYLRGAFGHGLGEADITGRGQPGPVWGGSKVSFSSALYQQHAEEVARDELHHVRFLRAALGSQAVARPTIDLRDSFTTAARAAGVIGANATFNPFADEASFLLAAFIFEDVGVTAYNGAATFIRSKDYLQAAAGILAVEAYHGGAVRTLLAMNGLADPANKISALRAAASAAVGGPGAGDDQGVTLNGVSNIVPADNNSIAFARTPDEVLNIVYLGGASASYGFFPKKLNGAI</sequence>
<comment type="caution">
    <text evidence="1">The sequence shown here is derived from an EMBL/GenBank/DDBJ whole genome shotgun (WGS) entry which is preliminary data.</text>
</comment>
<gene>
    <name evidence="1" type="ORF">NFI88_17180</name>
</gene>
<protein>
    <submittedName>
        <fullName evidence="1">Ferritin-like domain-containing protein</fullName>
    </submittedName>
</protein>
<reference evidence="1 2" key="1">
    <citation type="submission" date="2022-06" db="EMBL/GenBank/DDBJ databases">
        <title>Rhizosaccharibacter gen. nov. sp. nov. KSS12, endophytic bacteria isolated from sugarcane.</title>
        <authorList>
            <person name="Pitiwittayakul N."/>
        </authorList>
    </citation>
    <scope>NUCLEOTIDE SEQUENCE [LARGE SCALE GENOMIC DNA]</scope>
    <source>
        <strain evidence="1 2">KSS12</strain>
    </source>
</reference>
<dbReference type="RefSeq" id="WP_422921315.1">
    <property type="nucleotide sequence ID" value="NZ_JAMZEJ010000021.1"/>
</dbReference>
<organism evidence="1 2">
    <name type="scientific">Rhizosaccharibacter radicis</name>
    <dbReference type="NCBI Taxonomy" id="2782605"/>
    <lineage>
        <taxon>Bacteria</taxon>
        <taxon>Pseudomonadati</taxon>
        <taxon>Pseudomonadota</taxon>
        <taxon>Alphaproteobacteria</taxon>
        <taxon>Acetobacterales</taxon>
        <taxon>Acetobacteraceae</taxon>
        <taxon>Rhizosaccharibacter</taxon>
    </lineage>
</organism>
<accession>A0ABT1W1S9</accession>
<dbReference type="InterPro" id="IPR009078">
    <property type="entry name" value="Ferritin-like_SF"/>
</dbReference>
<evidence type="ECO:0000313" key="2">
    <source>
        <dbReference type="Proteomes" id="UP001524547"/>
    </source>
</evidence>
<feature type="non-terminal residue" evidence="1">
    <location>
        <position position="247"/>
    </location>
</feature>
<name>A0ABT1W1S9_9PROT</name>
<dbReference type="PANTHER" id="PTHR31694">
    <property type="entry name" value="DESICCATION-LIKE PROTEIN"/>
    <property type="match status" value="1"/>
</dbReference>
<dbReference type="EMBL" id="JAMZEJ010000021">
    <property type="protein sequence ID" value="MCQ8242551.1"/>
    <property type="molecule type" value="Genomic_DNA"/>
</dbReference>
<dbReference type="Pfam" id="PF13668">
    <property type="entry name" value="Ferritin_2"/>
    <property type="match status" value="1"/>
</dbReference>
<dbReference type="Proteomes" id="UP001524547">
    <property type="component" value="Unassembled WGS sequence"/>
</dbReference>
<feature type="non-terminal residue" evidence="1">
    <location>
        <position position="1"/>
    </location>
</feature>
<proteinExistence type="predicted"/>